<feature type="region of interest" description="Disordered" evidence="1">
    <location>
        <begin position="60"/>
        <end position="107"/>
    </location>
</feature>
<feature type="compositionally biased region" description="Polar residues" evidence="1">
    <location>
        <begin position="238"/>
        <end position="253"/>
    </location>
</feature>
<evidence type="ECO:0000313" key="2">
    <source>
        <dbReference type="EMBL" id="MDP9797226.1"/>
    </source>
</evidence>
<reference evidence="2 3" key="1">
    <citation type="submission" date="2023-07" db="EMBL/GenBank/DDBJ databases">
        <title>Sequencing the genomes of 1000 actinobacteria strains.</title>
        <authorList>
            <person name="Klenk H.-P."/>
        </authorList>
    </citation>
    <scope>NUCLEOTIDE SEQUENCE [LARGE SCALE GENOMIC DNA]</scope>
    <source>
        <strain evidence="2 3">DSM 44710</strain>
    </source>
</reference>
<feature type="region of interest" description="Disordered" evidence="1">
    <location>
        <begin position="237"/>
        <end position="257"/>
    </location>
</feature>
<evidence type="ECO:0000313" key="3">
    <source>
        <dbReference type="Proteomes" id="UP001240984"/>
    </source>
</evidence>
<name>A0ABT9N1S9_9ACTN</name>
<proteinExistence type="predicted"/>
<gene>
    <name evidence="2" type="ORF">J2S43_005738</name>
</gene>
<comment type="caution">
    <text evidence="2">The sequence shown here is derived from an EMBL/GenBank/DDBJ whole genome shotgun (WGS) entry which is preliminary data.</text>
</comment>
<evidence type="ECO:0000256" key="1">
    <source>
        <dbReference type="SAM" id="MobiDB-lite"/>
    </source>
</evidence>
<feature type="compositionally biased region" description="Low complexity" evidence="1">
    <location>
        <begin position="65"/>
        <end position="91"/>
    </location>
</feature>
<protein>
    <submittedName>
        <fullName evidence="2">Uncharacterized protein</fullName>
    </submittedName>
</protein>
<sequence>MRRPYGVWCITSQSIMALPERRCTGGAGEKGNSRAGTDGCGLSVRESGSAAESRLLSAKFRGSTAARQSSGAPGPGGRAAVAASATTAANRWPRRRRGGSRGGAEEAAAAAQRRVAAVRWRLGSEVRRRLASGDQQWIRLSSGVEVRCRASSVTGWRIRSHRGSSVRSLVARHATAPNRHPERSATWISVTGDGSGSEAAPTWAWLPAADPAPAGRPECRVAWGSVPGWRIRLHRGSSVRSSVTRHGTGTRPASGTIRHVDLGNRRRVRLRSGPLRDQQRCRLPFGVWSDTRRGSR</sequence>
<organism evidence="2 3">
    <name type="scientific">Catenuloplanes nepalensis</name>
    <dbReference type="NCBI Taxonomy" id="587533"/>
    <lineage>
        <taxon>Bacteria</taxon>
        <taxon>Bacillati</taxon>
        <taxon>Actinomycetota</taxon>
        <taxon>Actinomycetes</taxon>
        <taxon>Micromonosporales</taxon>
        <taxon>Micromonosporaceae</taxon>
        <taxon>Catenuloplanes</taxon>
    </lineage>
</organism>
<keyword evidence="3" id="KW-1185">Reference proteome</keyword>
<accession>A0ABT9N1S9</accession>
<dbReference type="EMBL" id="JAUSRA010000001">
    <property type="protein sequence ID" value="MDP9797226.1"/>
    <property type="molecule type" value="Genomic_DNA"/>
</dbReference>
<dbReference type="Proteomes" id="UP001240984">
    <property type="component" value="Unassembled WGS sequence"/>
</dbReference>